<proteinExistence type="predicted"/>
<evidence type="ECO:0000259" key="1">
    <source>
        <dbReference type="PROSITE" id="PS50878"/>
    </source>
</evidence>
<dbReference type="SUPFAM" id="SSF56672">
    <property type="entry name" value="DNA/RNA polymerases"/>
    <property type="match status" value="1"/>
</dbReference>
<sequence length="433" mass="49857">MGIKALYHLCCQIWKQQEWPEDWKLQEFVMLYKNGNSKECGNYRTIALISHASKILLIIILNRMKCKVEEELSDCQAGYRANRGTTDMLFVLQIIIEKIRDGNEEGYITFIDYSKAFDSVIHSKLLDVMTEMGFPQHLISMIASLYHNRKATIRWNNANCEPFNIEKGVRQGCILSPHLFNLYTEQIMIQAYINDMGINIGGRDITNLRYADDTALLADNLTSMKRILHRVNNAGQQAGLLLNAKKTKVMHIPASKESSNVEPDIKIDRTSLENVDNFKYLGSIKASDGTCTKDVNTRIAMAKQGMVSLNNIWKDKSIPKPLKFKLLKTLVWPRMLYGCGTWTIRKADESKIEAAKMWFFRRLLRVSWKDRRTNGYVLAEMGTGRTLLSLVKERRLKYIGHAERNTKTDLMKTIFEGKTEAKKRKRQAIIILC</sequence>
<evidence type="ECO:0000313" key="3">
    <source>
        <dbReference type="Proteomes" id="UP000762676"/>
    </source>
</evidence>
<name>A0AAV4GZ83_9GAST</name>
<keyword evidence="3" id="KW-1185">Reference proteome</keyword>
<dbReference type="CDD" id="cd01650">
    <property type="entry name" value="RT_nLTR_like"/>
    <property type="match status" value="1"/>
</dbReference>
<reference evidence="2 3" key="1">
    <citation type="journal article" date="2021" name="Elife">
        <title>Chloroplast acquisition without the gene transfer in kleptoplastic sea slugs, Plakobranchus ocellatus.</title>
        <authorList>
            <person name="Maeda T."/>
            <person name="Takahashi S."/>
            <person name="Yoshida T."/>
            <person name="Shimamura S."/>
            <person name="Takaki Y."/>
            <person name="Nagai Y."/>
            <person name="Toyoda A."/>
            <person name="Suzuki Y."/>
            <person name="Arimoto A."/>
            <person name="Ishii H."/>
            <person name="Satoh N."/>
            <person name="Nishiyama T."/>
            <person name="Hasebe M."/>
            <person name="Maruyama T."/>
            <person name="Minagawa J."/>
            <person name="Obokata J."/>
            <person name="Shigenobu S."/>
        </authorList>
    </citation>
    <scope>NUCLEOTIDE SEQUENCE [LARGE SCALE GENOMIC DNA]</scope>
</reference>
<dbReference type="PANTHER" id="PTHR47027">
    <property type="entry name" value="REVERSE TRANSCRIPTASE DOMAIN-CONTAINING PROTEIN"/>
    <property type="match status" value="1"/>
</dbReference>
<dbReference type="Proteomes" id="UP000762676">
    <property type="component" value="Unassembled WGS sequence"/>
</dbReference>
<dbReference type="InterPro" id="IPR000477">
    <property type="entry name" value="RT_dom"/>
</dbReference>
<keyword evidence="2" id="KW-0540">Nuclease</keyword>
<dbReference type="GO" id="GO:0004519">
    <property type="term" value="F:endonuclease activity"/>
    <property type="evidence" value="ECO:0007669"/>
    <property type="project" value="UniProtKB-KW"/>
</dbReference>
<dbReference type="InterPro" id="IPR043502">
    <property type="entry name" value="DNA/RNA_pol_sf"/>
</dbReference>
<feature type="domain" description="Reverse transcriptase" evidence="1">
    <location>
        <begin position="12"/>
        <end position="285"/>
    </location>
</feature>
<dbReference type="AlphaFoldDB" id="A0AAV4GZ83"/>
<dbReference type="PROSITE" id="PS50878">
    <property type="entry name" value="RT_POL"/>
    <property type="match status" value="1"/>
</dbReference>
<comment type="caution">
    <text evidence="2">The sequence shown here is derived from an EMBL/GenBank/DDBJ whole genome shotgun (WGS) entry which is preliminary data.</text>
</comment>
<protein>
    <submittedName>
        <fullName evidence="2">Endonuclease-reverse transcriptase</fullName>
    </submittedName>
</protein>
<dbReference type="Pfam" id="PF00078">
    <property type="entry name" value="RVT_1"/>
    <property type="match status" value="1"/>
</dbReference>
<dbReference type="InterPro" id="IPR018247">
    <property type="entry name" value="EF_Hand_1_Ca_BS"/>
</dbReference>
<organism evidence="2 3">
    <name type="scientific">Elysia marginata</name>
    <dbReference type="NCBI Taxonomy" id="1093978"/>
    <lineage>
        <taxon>Eukaryota</taxon>
        <taxon>Metazoa</taxon>
        <taxon>Spiralia</taxon>
        <taxon>Lophotrochozoa</taxon>
        <taxon>Mollusca</taxon>
        <taxon>Gastropoda</taxon>
        <taxon>Heterobranchia</taxon>
        <taxon>Euthyneura</taxon>
        <taxon>Panpulmonata</taxon>
        <taxon>Sacoglossa</taxon>
        <taxon>Placobranchoidea</taxon>
        <taxon>Plakobranchidae</taxon>
        <taxon>Elysia</taxon>
    </lineage>
</organism>
<keyword evidence="2" id="KW-0378">Hydrolase</keyword>
<dbReference type="PANTHER" id="PTHR47027:SF8">
    <property type="entry name" value="RIBONUCLEASE H"/>
    <property type="match status" value="1"/>
</dbReference>
<accession>A0AAV4GZ83</accession>
<dbReference type="EMBL" id="BMAT01005309">
    <property type="protein sequence ID" value="GFR90784.1"/>
    <property type="molecule type" value="Genomic_DNA"/>
</dbReference>
<dbReference type="PROSITE" id="PS00018">
    <property type="entry name" value="EF_HAND_1"/>
    <property type="match status" value="1"/>
</dbReference>
<keyword evidence="2" id="KW-0255">Endonuclease</keyword>
<evidence type="ECO:0000313" key="2">
    <source>
        <dbReference type="EMBL" id="GFR90784.1"/>
    </source>
</evidence>
<gene>
    <name evidence="2" type="ORF">ElyMa_002576400</name>
</gene>